<evidence type="ECO:0000313" key="10">
    <source>
        <dbReference type="Proteomes" id="UP001415857"/>
    </source>
</evidence>
<evidence type="ECO:0000256" key="4">
    <source>
        <dbReference type="ARBA" id="ARBA00022968"/>
    </source>
</evidence>
<evidence type="ECO:0000313" key="9">
    <source>
        <dbReference type="EMBL" id="KAK9288418.1"/>
    </source>
</evidence>
<comment type="similarity">
    <text evidence="2">Belongs to the PC-esterase family. TBL subfamily.</text>
</comment>
<dbReference type="GO" id="GO:0016413">
    <property type="term" value="F:O-acetyltransferase activity"/>
    <property type="evidence" value="ECO:0007669"/>
    <property type="project" value="InterPro"/>
</dbReference>
<keyword evidence="6" id="KW-0472">Membrane</keyword>
<comment type="subcellular location">
    <subcellularLocation>
        <location evidence="1">Membrane</location>
        <topology evidence="1">Single-pass membrane protein</topology>
    </subcellularLocation>
</comment>
<accession>A0AAP0S294</accession>
<reference evidence="9 10" key="1">
    <citation type="journal article" date="2024" name="Plant J.">
        <title>Genome sequences and population genomics reveal climatic adaptation and genomic divergence between two closely related sweetgum species.</title>
        <authorList>
            <person name="Xu W.Q."/>
            <person name="Ren C.Q."/>
            <person name="Zhang X.Y."/>
            <person name="Comes H.P."/>
            <person name="Liu X.H."/>
            <person name="Li Y.G."/>
            <person name="Kettle C.J."/>
            <person name="Jalonen R."/>
            <person name="Gaisberger H."/>
            <person name="Ma Y.Z."/>
            <person name="Qiu Y.X."/>
        </authorList>
    </citation>
    <scope>NUCLEOTIDE SEQUENCE [LARGE SCALE GENOMIC DNA]</scope>
    <source>
        <strain evidence="9">Hangzhou</strain>
    </source>
</reference>
<gene>
    <name evidence="9" type="ORF">L1049_016874</name>
</gene>
<evidence type="ECO:0000259" key="8">
    <source>
        <dbReference type="Pfam" id="PF14416"/>
    </source>
</evidence>
<dbReference type="Pfam" id="PF13839">
    <property type="entry name" value="PC-Esterase"/>
    <property type="match status" value="1"/>
</dbReference>
<name>A0AAP0S294_LIQFO</name>
<dbReference type="GO" id="GO:0005794">
    <property type="term" value="C:Golgi apparatus"/>
    <property type="evidence" value="ECO:0007669"/>
    <property type="project" value="TreeGrafter"/>
</dbReference>
<organism evidence="9 10">
    <name type="scientific">Liquidambar formosana</name>
    <name type="common">Formosan gum</name>
    <dbReference type="NCBI Taxonomy" id="63359"/>
    <lineage>
        <taxon>Eukaryota</taxon>
        <taxon>Viridiplantae</taxon>
        <taxon>Streptophyta</taxon>
        <taxon>Embryophyta</taxon>
        <taxon>Tracheophyta</taxon>
        <taxon>Spermatophyta</taxon>
        <taxon>Magnoliopsida</taxon>
        <taxon>eudicotyledons</taxon>
        <taxon>Gunneridae</taxon>
        <taxon>Pentapetalae</taxon>
        <taxon>Saxifragales</taxon>
        <taxon>Altingiaceae</taxon>
        <taxon>Liquidambar</taxon>
    </lineage>
</organism>
<protein>
    <recommendedName>
        <fullName evidence="11">Trichome birefringence-like N-terminal domain-containing protein</fullName>
    </recommendedName>
</protein>
<comment type="caution">
    <text evidence="9">The sequence shown here is derived from an EMBL/GenBank/DDBJ whole genome shotgun (WGS) entry which is preliminary data.</text>
</comment>
<proteinExistence type="inferred from homology"/>
<keyword evidence="3" id="KW-0812">Transmembrane</keyword>
<feature type="domain" description="Trichome birefringence-like C-terminal" evidence="7">
    <location>
        <begin position="177"/>
        <end position="456"/>
    </location>
</feature>
<dbReference type="EMBL" id="JBBPBK010000003">
    <property type="protein sequence ID" value="KAK9288418.1"/>
    <property type="molecule type" value="Genomic_DNA"/>
</dbReference>
<keyword evidence="4" id="KW-0735">Signal-anchor</keyword>
<evidence type="ECO:0000256" key="6">
    <source>
        <dbReference type="ARBA" id="ARBA00023136"/>
    </source>
</evidence>
<evidence type="ECO:0000256" key="2">
    <source>
        <dbReference type="ARBA" id="ARBA00007727"/>
    </source>
</evidence>
<evidence type="ECO:0008006" key="11">
    <source>
        <dbReference type="Google" id="ProtNLM"/>
    </source>
</evidence>
<evidence type="ECO:0000256" key="3">
    <source>
        <dbReference type="ARBA" id="ARBA00022692"/>
    </source>
</evidence>
<dbReference type="InterPro" id="IPR025846">
    <property type="entry name" value="TBL_N"/>
</dbReference>
<sequence>MASFKNLSSTFTHFPRIPPFPLSLSRTNAIFILLLTLSLVFLLLVSLADHSPALAAATLASRLFSASTYLSSFSSITSSNTNPISNSCGNCTDGAALSAVTTVEKTHRNSRKKGSSDVIGDLSSCDIFNGTWVVDDSDPVYKPGSCPFIDDAFNCFKNGRPDSEYLSLRWKPHGCQIPRFNGRKMLRLLRGKRLVFVGDSLNRNMWESLVCALRESFEDKSKVYEVSGRHEFKTQGFYSFRFRDYKCSIDFFKSPFLVQEVSDLGRSRRETLRLDMIEDFSSKYQNADIIVFNTGHWWTHEKTYTGKNYFQEGDHVYNRLEVTKAFTKALRTWAQWVDANIDTNRTRVFFRGYSASHFSGGQWNSGGSCHGERNPITNDTHLAPYPWMMNILESVIAEMRTPVFYLNITKMTDYRKDAHPSIFYQPENQRSPGMFEDCSHWCLPGVPDSWNELLYATLLISHHDRPRNR</sequence>
<dbReference type="PANTHER" id="PTHR32285">
    <property type="entry name" value="PROTEIN TRICHOME BIREFRINGENCE-LIKE 9-RELATED"/>
    <property type="match status" value="1"/>
</dbReference>
<dbReference type="AlphaFoldDB" id="A0AAP0S294"/>
<keyword evidence="10" id="KW-1185">Reference proteome</keyword>
<dbReference type="GO" id="GO:0016020">
    <property type="term" value="C:membrane"/>
    <property type="evidence" value="ECO:0007669"/>
    <property type="project" value="UniProtKB-SubCell"/>
</dbReference>
<dbReference type="PANTHER" id="PTHR32285:SF241">
    <property type="entry name" value="PROTEIN TRICHOME BIREFRINGENCE-LIKE 4"/>
    <property type="match status" value="1"/>
</dbReference>
<dbReference type="InterPro" id="IPR026057">
    <property type="entry name" value="TBL_C"/>
</dbReference>
<feature type="domain" description="Trichome birefringence-like N-terminal" evidence="8">
    <location>
        <begin position="124"/>
        <end position="176"/>
    </location>
</feature>
<dbReference type="Pfam" id="PF14416">
    <property type="entry name" value="PMR5N"/>
    <property type="match status" value="1"/>
</dbReference>
<dbReference type="InterPro" id="IPR029962">
    <property type="entry name" value="TBL"/>
</dbReference>
<evidence type="ECO:0000259" key="7">
    <source>
        <dbReference type="Pfam" id="PF13839"/>
    </source>
</evidence>
<evidence type="ECO:0000256" key="5">
    <source>
        <dbReference type="ARBA" id="ARBA00022989"/>
    </source>
</evidence>
<dbReference type="Proteomes" id="UP001415857">
    <property type="component" value="Unassembled WGS sequence"/>
</dbReference>
<evidence type="ECO:0000256" key="1">
    <source>
        <dbReference type="ARBA" id="ARBA00004167"/>
    </source>
</evidence>
<keyword evidence="5" id="KW-1133">Transmembrane helix</keyword>